<dbReference type="EMBL" id="JAATNW010000008">
    <property type="protein sequence ID" value="NMH61370.1"/>
    <property type="molecule type" value="Genomic_DNA"/>
</dbReference>
<evidence type="ECO:0000313" key="2">
    <source>
        <dbReference type="Proteomes" id="UP000709336"/>
    </source>
</evidence>
<dbReference type="Proteomes" id="UP000709336">
    <property type="component" value="Unassembled WGS sequence"/>
</dbReference>
<name>A0ABX1R4J9_9ALTE</name>
<sequence length="191" mass="21019">MKLSLPLTTLTLVATSLYSSYTFSTERLLTGEYKAVHGSVKTKEISNPAAGETPEQIGRYSVWLVNANWGNLSKKEKSKTKYIVRLQGTLRGQVNPQDFSAKHTMVDDGRKYIIRSDGDQLMPISGDPFCSTGQPMQVQETVNLVSGTGIYSNLITGTITLKGTVNNCPQQEGFGNNDFHVIADQSTIFFE</sequence>
<gene>
    <name evidence="1" type="ORF">HCJ96_15165</name>
</gene>
<keyword evidence="2" id="KW-1185">Reference proteome</keyword>
<comment type="caution">
    <text evidence="1">The sequence shown here is derived from an EMBL/GenBank/DDBJ whole genome shotgun (WGS) entry which is preliminary data.</text>
</comment>
<accession>A0ABX1R4J9</accession>
<organism evidence="1 2">
    <name type="scientific">Alteromonas ponticola</name>
    <dbReference type="NCBI Taxonomy" id="2720613"/>
    <lineage>
        <taxon>Bacteria</taxon>
        <taxon>Pseudomonadati</taxon>
        <taxon>Pseudomonadota</taxon>
        <taxon>Gammaproteobacteria</taxon>
        <taxon>Alteromonadales</taxon>
        <taxon>Alteromonadaceae</taxon>
        <taxon>Alteromonas/Salinimonas group</taxon>
        <taxon>Alteromonas</taxon>
    </lineage>
</organism>
<reference evidence="1 2" key="1">
    <citation type="submission" date="2020-03" db="EMBL/GenBank/DDBJ databases">
        <title>Alteromonas ponticola sp. nov., isolated from seawater.</title>
        <authorList>
            <person name="Yoon J.-H."/>
            <person name="Kim Y.-O."/>
        </authorList>
    </citation>
    <scope>NUCLEOTIDE SEQUENCE [LARGE SCALE GENOMIC DNA]</scope>
    <source>
        <strain evidence="1 2">MYP5</strain>
    </source>
</reference>
<evidence type="ECO:0000313" key="1">
    <source>
        <dbReference type="EMBL" id="NMH61370.1"/>
    </source>
</evidence>
<proteinExistence type="predicted"/>
<dbReference type="RefSeq" id="WP_169211928.1">
    <property type="nucleotide sequence ID" value="NZ_JAATNW010000008.1"/>
</dbReference>
<protein>
    <submittedName>
        <fullName evidence="1">Uncharacterized protein</fullName>
    </submittedName>
</protein>